<feature type="transmembrane region" description="Helical" evidence="1">
    <location>
        <begin position="118"/>
        <end position="140"/>
    </location>
</feature>
<evidence type="ECO:0000256" key="1">
    <source>
        <dbReference type="SAM" id="Phobius"/>
    </source>
</evidence>
<reference evidence="3" key="2">
    <citation type="submission" date="2011-01" db="EMBL/GenBank/DDBJ databases">
        <title>The complete genome of Deinococcus maricopensis DSM 21211.</title>
        <authorList>
            <consortium name="US DOE Joint Genome Institute (JGI-PGF)"/>
            <person name="Lucas S."/>
            <person name="Copeland A."/>
            <person name="Lapidus A."/>
            <person name="Goodwin L."/>
            <person name="Pitluck S."/>
            <person name="Kyrpides N."/>
            <person name="Mavromatis K."/>
            <person name="Pagani I."/>
            <person name="Ivanova N."/>
            <person name="Ovchinnikova G."/>
            <person name="Zeytun A."/>
            <person name="Detter J.C."/>
            <person name="Han C."/>
            <person name="Land M."/>
            <person name="Hauser L."/>
            <person name="Markowitz V."/>
            <person name="Cheng J.-F."/>
            <person name="Hugenholtz P."/>
            <person name="Woyke T."/>
            <person name="Wu D."/>
            <person name="Pukall R."/>
            <person name="Gehrich-Schroeter G."/>
            <person name="Brambilla E."/>
            <person name="Klenk H.-P."/>
            <person name="Eisen J.A."/>
        </authorList>
    </citation>
    <scope>NUCLEOTIDE SEQUENCE [LARGE SCALE GENOMIC DNA]</scope>
    <source>
        <strain evidence="3">DSM 21211 / LMG 22137 / NRRL B-23946 / LB-34</strain>
    </source>
</reference>
<keyword evidence="1" id="KW-1133">Transmembrane helix</keyword>
<reference evidence="2 3" key="1">
    <citation type="journal article" date="2011" name="Stand. Genomic Sci.">
        <title>Complete genome sequence of Deinococcus maricopensis type strain (LB-34).</title>
        <authorList>
            <person name="Pukall R."/>
            <person name="Zeytun A."/>
            <person name="Lucas S."/>
            <person name="Lapidus A."/>
            <person name="Hammon N."/>
            <person name="Deshpande S."/>
            <person name="Nolan M."/>
            <person name="Cheng J.F."/>
            <person name="Pitluck S."/>
            <person name="Liolios K."/>
            <person name="Pagani I."/>
            <person name="Mikhailova N."/>
            <person name="Ivanova N."/>
            <person name="Mavromatis K."/>
            <person name="Pati A."/>
            <person name="Tapia R."/>
            <person name="Han C."/>
            <person name="Goodwin L."/>
            <person name="Chen A."/>
            <person name="Palaniappan K."/>
            <person name="Land M."/>
            <person name="Hauser L."/>
            <person name="Chang Y.J."/>
            <person name="Jeffries C.D."/>
            <person name="Brambilla E.M."/>
            <person name="Rohde M."/>
            <person name="Goker M."/>
            <person name="Detter J.C."/>
            <person name="Woyke T."/>
            <person name="Bristow J."/>
            <person name="Eisen J.A."/>
            <person name="Markowitz V."/>
            <person name="Hugenholtz P."/>
            <person name="Kyrpides N.C."/>
            <person name="Klenk H.P."/>
        </authorList>
    </citation>
    <scope>NUCLEOTIDE SEQUENCE [LARGE SCALE GENOMIC DNA]</scope>
    <source>
        <strain evidence="3">DSM 21211 / LMG 22137 / NRRL B-23946 / LB-34</strain>
    </source>
</reference>
<name>E8U843_DEIML</name>
<evidence type="ECO:0008006" key="4">
    <source>
        <dbReference type="Google" id="ProtNLM"/>
    </source>
</evidence>
<gene>
    <name evidence="2" type="ordered locus">Deima_1583</name>
</gene>
<feature type="transmembrane region" description="Helical" evidence="1">
    <location>
        <begin position="95"/>
        <end position="111"/>
    </location>
</feature>
<feature type="transmembrane region" description="Helical" evidence="1">
    <location>
        <begin position="160"/>
        <end position="177"/>
    </location>
</feature>
<dbReference type="RefSeq" id="WP_013556737.1">
    <property type="nucleotide sequence ID" value="NC_014958.1"/>
</dbReference>
<evidence type="ECO:0000313" key="3">
    <source>
        <dbReference type="Proteomes" id="UP000008635"/>
    </source>
</evidence>
<keyword evidence="1" id="KW-0812">Transmembrane</keyword>
<dbReference type="KEGG" id="dmr:Deima_1583"/>
<keyword evidence="3" id="KW-1185">Reference proteome</keyword>
<dbReference type="EMBL" id="CP002454">
    <property type="protein sequence ID" value="ADV67232.1"/>
    <property type="molecule type" value="Genomic_DNA"/>
</dbReference>
<feature type="transmembrane region" description="Helical" evidence="1">
    <location>
        <begin position="29"/>
        <end position="45"/>
    </location>
</feature>
<dbReference type="Proteomes" id="UP000008635">
    <property type="component" value="Chromosome"/>
</dbReference>
<sequence precursor="true">MLRPSLLIVAAWGAVSVVAYAWAFARFDVLVMVAWAALALGTWSAMRRAPPGARRAWWVTLLVFPAWEFALKWLISRDVMAYSWWWLNRLEHWGWMTAVLVLLLPTYRGVLRGSVGFALVFVLGLSALIGNANEMFEFAWRLRRGGVDVSVLYRDTMQDLIVNVAGALTAFVIAWRLQRAERRAVSE</sequence>
<keyword evidence="1" id="KW-0472">Membrane</keyword>
<evidence type="ECO:0000313" key="2">
    <source>
        <dbReference type="EMBL" id="ADV67232.1"/>
    </source>
</evidence>
<dbReference type="AlphaFoldDB" id="E8U843"/>
<feature type="transmembrane region" description="Helical" evidence="1">
    <location>
        <begin position="57"/>
        <end position="75"/>
    </location>
</feature>
<accession>E8U843</accession>
<organism evidence="2 3">
    <name type="scientific">Deinococcus maricopensis (strain DSM 21211 / LMG 22137 / NRRL B-23946 / LB-34)</name>
    <dbReference type="NCBI Taxonomy" id="709986"/>
    <lineage>
        <taxon>Bacteria</taxon>
        <taxon>Thermotogati</taxon>
        <taxon>Deinococcota</taxon>
        <taxon>Deinococci</taxon>
        <taxon>Deinococcales</taxon>
        <taxon>Deinococcaceae</taxon>
        <taxon>Deinococcus</taxon>
    </lineage>
</organism>
<dbReference type="OrthoDB" id="3078367at2"/>
<dbReference type="HOGENOM" id="CLU_1445466_0_0_0"/>
<proteinExistence type="predicted"/>
<protein>
    <recommendedName>
        <fullName evidence="4">VanZ family protein</fullName>
    </recommendedName>
</protein>
<dbReference type="STRING" id="709986.Deima_1583"/>